<protein>
    <submittedName>
        <fullName evidence="4">Immunogenic protein MPT63</fullName>
    </submittedName>
</protein>
<dbReference type="Proteomes" id="UP000295117">
    <property type="component" value="Unassembled WGS sequence"/>
</dbReference>
<accession>A0A4R8S0E8</accession>
<feature type="compositionally biased region" description="Low complexity" evidence="2">
    <location>
        <begin position="239"/>
        <end position="253"/>
    </location>
</feature>
<feature type="region of interest" description="Disordered" evidence="2">
    <location>
        <begin position="184"/>
        <end position="341"/>
    </location>
</feature>
<sequence length="341" mass="33223">MVHPDLLVLRQTVPAGGSIQDVKETTIVKINVPITAAVAAAAAAAGLALMPTAGADTTLGQQGRLTNGDVVQAWTISDLKVSADQLPYQAKGTLWEATATDEAVQGSVIPIVANFNANTKDGETYRVLYGVPTEQGVNPGTLSQGEKTSGKIYFDVTGAAPETVTYTSGDEDLLTWKAAPVAAAPRSGGSSQSHGTNPAPATSAAPTTSPAPAAAPAGSQGTPLPAGSQGTPVDGQQLAATSTPTVAPVTATPGPTPATPAPAAEGTPLNNTAVPASPAPASPAPASPAPAAPAPGAEGAPQAVTPPVAAVPAVPAVPASDSTPHGQRAAGSQGTPVPTEG</sequence>
<feature type="compositionally biased region" description="Low complexity" evidence="2">
    <location>
        <begin position="294"/>
        <end position="319"/>
    </location>
</feature>
<name>A0A4R8S0E8_9MYCO</name>
<keyword evidence="1" id="KW-0732">Signal</keyword>
<dbReference type="GO" id="GO:0005615">
    <property type="term" value="C:extracellular space"/>
    <property type="evidence" value="ECO:0007669"/>
    <property type="project" value="InterPro"/>
</dbReference>
<feature type="compositionally biased region" description="Pro residues" evidence="2">
    <location>
        <begin position="277"/>
        <end position="293"/>
    </location>
</feature>
<evidence type="ECO:0000256" key="1">
    <source>
        <dbReference type="ARBA" id="ARBA00022729"/>
    </source>
</evidence>
<feature type="domain" description="MPT63-like" evidence="3">
    <location>
        <begin position="58"/>
        <end position="176"/>
    </location>
</feature>
<feature type="compositionally biased region" description="Low complexity" evidence="2">
    <location>
        <begin position="198"/>
        <end position="217"/>
    </location>
</feature>
<comment type="caution">
    <text evidence="4">The sequence shown here is derived from an EMBL/GenBank/DDBJ whole genome shotgun (WGS) entry which is preliminary data.</text>
</comment>
<dbReference type="AlphaFoldDB" id="A0A4R8S0E8"/>
<dbReference type="Pfam" id="PF09167">
    <property type="entry name" value="DUF1942"/>
    <property type="match status" value="1"/>
</dbReference>
<evidence type="ECO:0000313" key="5">
    <source>
        <dbReference type="Proteomes" id="UP000295117"/>
    </source>
</evidence>
<evidence type="ECO:0000256" key="2">
    <source>
        <dbReference type="SAM" id="MobiDB-lite"/>
    </source>
</evidence>
<dbReference type="EMBL" id="PECH01000007">
    <property type="protein sequence ID" value="TDZ82024.1"/>
    <property type="molecule type" value="Genomic_DNA"/>
</dbReference>
<dbReference type="Gene3D" id="2.60.40.1240">
    <property type="match status" value="1"/>
</dbReference>
<evidence type="ECO:0000259" key="3">
    <source>
        <dbReference type="Pfam" id="PF09167"/>
    </source>
</evidence>
<dbReference type="SUPFAM" id="SSF81982">
    <property type="entry name" value="Antigen MPT63/MPB63 (immunoprotective extracellular protein)"/>
    <property type="match status" value="1"/>
</dbReference>
<feature type="compositionally biased region" description="Polar residues" evidence="2">
    <location>
        <begin position="320"/>
        <end position="341"/>
    </location>
</feature>
<evidence type="ECO:0000313" key="4">
    <source>
        <dbReference type="EMBL" id="TDZ82024.1"/>
    </source>
</evidence>
<dbReference type="InterPro" id="IPR029050">
    <property type="entry name" value="Immunoprotect_excell_Ig-like"/>
</dbReference>
<proteinExistence type="predicted"/>
<reference evidence="4 5" key="1">
    <citation type="journal article" date="2019" name="Sci. Rep.">
        <title>Extended insight into the Mycobacterium chelonae-abscessus complex through whole genome sequencing of Mycobacterium salmoniphilum outbreak and Mycobacterium salmoniphilum-like strains.</title>
        <authorList>
            <person name="Behra P.R.K."/>
            <person name="Das S."/>
            <person name="Pettersson B.M.F."/>
            <person name="Shirreff L."/>
            <person name="DuCote T."/>
            <person name="Jacobsson K.G."/>
            <person name="Ennis D.G."/>
            <person name="Kirsebom L.A."/>
        </authorList>
    </citation>
    <scope>NUCLEOTIDE SEQUENCE [LARGE SCALE GENOMIC DNA]</scope>
    <source>
        <strain evidence="4 5">DE 4585</strain>
    </source>
</reference>
<organism evidence="4 5">
    <name type="scientific">Mycobacteroides salmoniphilum</name>
    <dbReference type="NCBI Taxonomy" id="404941"/>
    <lineage>
        <taxon>Bacteria</taxon>
        <taxon>Bacillati</taxon>
        <taxon>Actinomycetota</taxon>
        <taxon>Actinomycetes</taxon>
        <taxon>Mycobacteriales</taxon>
        <taxon>Mycobacteriaceae</taxon>
        <taxon>Mycobacteroides</taxon>
    </lineage>
</organism>
<gene>
    <name evidence="4" type="ORF">DE4585_02553</name>
</gene>
<dbReference type="InterPro" id="IPR015250">
    <property type="entry name" value="MPT63-like"/>
</dbReference>